<reference evidence="1 2" key="1">
    <citation type="journal article" date="2015" name="Proc. Natl. Acad. Sci. U.S.A.">
        <title>The resurrection genome of Boea hygrometrica: A blueprint for survival of dehydration.</title>
        <authorList>
            <person name="Xiao L."/>
            <person name="Yang G."/>
            <person name="Zhang L."/>
            <person name="Yang X."/>
            <person name="Zhao S."/>
            <person name="Ji Z."/>
            <person name="Zhou Q."/>
            <person name="Hu M."/>
            <person name="Wang Y."/>
            <person name="Chen M."/>
            <person name="Xu Y."/>
            <person name="Jin H."/>
            <person name="Xiao X."/>
            <person name="Hu G."/>
            <person name="Bao F."/>
            <person name="Hu Y."/>
            <person name="Wan P."/>
            <person name="Li L."/>
            <person name="Deng X."/>
            <person name="Kuang T."/>
            <person name="Xiang C."/>
            <person name="Zhu J.K."/>
            <person name="Oliver M.J."/>
            <person name="He Y."/>
        </authorList>
    </citation>
    <scope>NUCLEOTIDE SEQUENCE [LARGE SCALE GENOMIC DNA]</scope>
    <source>
        <strain evidence="2">cv. XS01</strain>
    </source>
</reference>
<sequence length="59" mass="6655">MAEQVVATTVLTCLKVIKPAEEALNDKGHKVLKCQKTFQMATTLYPMDKSPLQDIYIEE</sequence>
<evidence type="ECO:0000313" key="1">
    <source>
        <dbReference type="EMBL" id="KZV43956.1"/>
    </source>
</evidence>
<keyword evidence="2" id="KW-1185">Reference proteome</keyword>
<protein>
    <submittedName>
        <fullName evidence="1">Uncharacterized protein</fullName>
    </submittedName>
</protein>
<dbReference type="AlphaFoldDB" id="A0A2Z7CGT5"/>
<dbReference type="Proteomes" id="UP000250235">
    <property type="component" value="Unassembled WGS sequence"/>
</dbReference>
<dbReference type="EMBL" id="KQ997566">
    <property type="protein sequence ID" value="KZV43956.1"/>
    <property type="molecule type" value="Genomic_DNA"/>
</dbReference>
<organism evidence="1 2">
    <name type="scientific">Dorcoceras hygrometricum</name>
    <dbReference type="NCBI Taxonomy" id="472368"/>
    <lineage>
        <taxon>Eukaryota</taxon>
        <taxon>Viridiplantae</taxon>
        <taxon>Streptophyta</taxon>
        <taxon>Embryophyta</taxon>
        <taxon>Tracheophyta</taxon>
        <taxon>Spermatophyta</taxon>
        <taxon>Magnoliopsida</taxon>
        <taxon>eudicotyledons</taxon>
        <taxon>Gunneridae</taxon>
        <taxon>Pentapetalae</taxon>
        <taxon>asterids</taxon>
        <taxon>lamiids</taxon>
        <taxon>Lamiales</taxon>
        <taxon>Gesneriaceae</taxon>
        <taxon>Didymocarpoideae</taxon>
        <taxon>Trichosporeae</taxon>
        <taxon>Loxocarpinae</taxon>
        <taxon>Dorcoceras</taxon>
    </lineage>
</organism>
<evidence type="ECO:0000313" key="2">
    <source>
        <dbReference type="Proteomes" id="UP000250235"/>
    </source>
</evidence>
<gene>
    <name evidence="1" type="ORF">F511_22607</name>
</gene>
<name>A0A2Z7CGT5_9LAMI</name>
<proteinExistence type="predicted"/>
<accession>A0A2Z7CGT5</accession>